<feature type="compositionally biased region" description="Polar residues" evidence="1">
    <location>
        <begin position="37"/>
        <end position="54"/>
    </location>
</feature>
<keyword evidence="3" id="KW-1185">Reference proteome</keyword>
<dbReference type="Proteomes" id="UP001163046">
    <property type="component" value="Unassembled WGS sequence"/>
</dbReference>
<reference evidence="2" key="1">
    <citation type="submission" date="2023-01" db="EMBL/GenBank/DDBJ databases">
        <title>Genome assembly of the deep-sea coral Lophelia pertusa.</title>
        <authorList>
            <person name="Herrera S."/>
            <person name="Cordes E."/>
        </authorList>
    </citation>
    <scope>NUCLEOTIDE SEQUENCE</scope>
    <source>
        <strain evidence="2">USNM1676648</strain>
        <tissue evidence="2">Polyp</tissue>
    </source>
</reference>
<organism evidence="2 3">
    <name type="scientific">Desmophyllum pertusum</name>
    <dbReference type="NCBI Taxonomy" id="174260"/>
    <lineage>
        <taxon>Eukaryota</taxon>
        <taxon>Metazoa</taxon>
        <taxon>Cnidaria</taxon>
        <taxon>Anthozoa</taxon>
        <taxon>Hexacorallia</taxon>
        <taxon>Scleractinia</taxon>
        <taxon>Caryophylliina</taxon>
        <taxon>Caryophylliidae</taxon>
        <taxon>Desmophyllum</taxon>
    </lineage>
</organism>
<comment type="caution">
    <text evidence="2">The sequence shown here is derived from an EMBL/GenBank/DDBJ whole genome shotgun (WGS) entry which is preliminary data.</text>
</comment>
<feature type="compositionally biased region" description="Polar residues" evidence="1">
    <location>
        <begin position="1"/>
        <end position="20"/>
    </location>
</feature>
<dbReference type="GO" id="GO:0005930">
    <property type="term" value="C:axoneme"/>
    <property type="evidence" value="ECO:0007669"/>
    <property type="project" value="TreeGrafter"/>
</dbReference>
<dbReference type="GO" id="GO:0042073">
    <property type="term" value="P:intraciliary transport"/>
    <property type="evidence" value="ECO:0007669"/>
    <property type="project" value="TreeGrafter"/>
</dbReference>
<proteinExistence type="predicted"/>
<dbReference type="PANTHER" id="PTHR16650">
    <property type="entry name" value="C21ORF13-RELATED"/>
    <property type="match status" value="1"/>
</dbReference>
<name>A0A9W9ZQ01_9CNID</name>
<accession>A0A9W9ZQ01</accession>
<feature type="region of interest" description="Disordered" evidence="1">
    <location>
        <begin position="1"/>
        <end position="249"/>
    </location>
</feature>
<sequence length="274" mass="29633">MSDKPVNTESPQPKPTNATTSDDDIFSDASGGRKKFSASSKQSRNSYDFKQTVENLHHGLPAHASQESVQNEVAPKPEVKDSVADDVSFGSYKPTLGRRAAAKRDNSKEKDDVSFGSYNPSFGAKKDTTRKSSGLDFGAGKKNSSEKEQNFGDYNPSFGAASNKASSSQPNGDIVGGRTSPARGRRGKVSQEAVKPTGNPLFGDSSSINKDKSSYPWENKVNVGRRSSQPRAQEDSLLPRRKRLQSIGKSTETNVRAVDNALDDVDDDIEEVIL</sequence>
<gene>
    <name evidence="2" type="primary">LCA5_2</name>
    <name evidence="2" type="ORF">OS493_013837</name>
</gene>
<dbReference type="EMBL" id="MU825879">
    <property type="protein sequence ID" value="KAJ7385803.1"/>
    <property type="molecule type" value="Genomic_DNA"/>
</dbReference>
<evidence type="ECO:0000313" key="2">
    <source>
        <dbReference type="EMBL" id="KAJ7385803.1"/>
    </source>
</evidence>
<dbReference type="OrthoDB" id="2123794at2759"/>
<evidence type="ECO:0000256" key="1">
    <source>
        <dbReference type="SAM" id="MobiDB-lite"/>
    </source>
</evidence>
<dbReference type="AlphaFoldDB" id="A0A9W9ZQ01"/>
<feature type="compositionally biased region" description="Basic and acidic residues" evidence="1">
    <location>
        <begin position="102"/>
        <end position="113"/>
    </location>
</feature>
<dbReference type="InterPro" id="IPR026188">
    <property type="entry name" value="Lebercilin-like"/>
</dbReference>
<protein>
    <submittedName>
        <fullName evidence="2">Lebercilin</fullName>
    </submittedName>
</protein>
<evidence type="ECO:0000313" key="3">
    <source>
        <dbReference type="Proteomes" id="UP001163046"/>
    </source>
</evidence>
<dbReference type="PANTHER" id="PTHR16650:SF6">
    <property type="entry name" value="GH21622P"/>
    <property type="match status" value="1"/>
</dbReference>